<dbReference type="InterPro" id="IPR036942">
    <property type="entry name" value="Beta-barrel_TonB_sf"/>
</dbReference>
<evidence type="ECO:0000256" key="11">
    <source>
        <dbReference type="PROSITE-ProRule" id="PRU01360"/>
    </source>
</evidence>
<evidence type="ECO:0000256" key="13">
    <source>
        <dbReference type="SAM" id="SignalP"/>
    </source>
</evidence>
<comment type="similarity">
    <text evidence="11 12">Belongs to the TonB-dependent receptor family.</text>
</comment>
<keyword evidence="7" id="KW-0406">Ion transport</keyword>
<organism evidence="16 17">
    <name type="scientific">Roseiterribacter gracilis</name>
    <dbReference type="NCBI Taxonomy" id="2812848"/>
    <lineage>
        <taxon>Bacteria</taxon>
        <taxon>Pseudomonadati</taxon>
        <taxon>Pseudomonadota</taxon>
        <taxon>Alphaproteobacteria</taxon>
        <taxon>Rhodospirillales</taxon>
        <taxon>Roseiterribacteraceae</taxon>
        <taxon>Roseiterribacter</taxon>
    </lineage>
</organism>
<evidence type="ECO:0000256" key="7">
    <source>
        <dbReference type="ARBA" id="ARBA00023065"/>
    </source>
</evidence>
<dbReference type="GO" id="GO:0006826">
    <property type="term" value="P:iron ion transport"/>
    <property type="evidence" value="ECO:0007669"/>
    <property type="project" value="UniProtKB-KW"/>
</dbReference>
<evidence type="ECO:0000256" key="5">
    <source>
        <dbReference type="ARBA" id="ARBA00022692"/>
    </source>
</evidence>
<comment type="caution">
    <text evidence="16">The sequence shown here is derived from an EMBL/GenBank/DDBJ whole genome shotgun (WGS) entry which is preliminary data.</text>
</comment>
<dbReference type="AlphaFoldDB" id="A0A8S8XEN4"/>
<evidence type="ECO:0000256" key="12">
    <source>
        <dbReference type="RuleBase" id="RU003357"/>
    </source>
</evidence>
<keyword evidence="3 11" id="KW-1134">Transmembrane beta strand</keyword>
<feature type="chain" id="PRO_5035943625" evidence="13">
    <location>
        <begin position="25"/>
        <end position="720"/>
    </location>
</feature>
<feature type="signal peptide" evidence="13">
    <location>
        <begin position="1"/>
        <end position="24"/>
    </location>
</feature>
<evidence type="ECO:0000256" key="4">
    <source>
        <dbReference type="ARBA" id="ARBA00022496"/>
    </source>
</evidence>
<dbReference type="CDD" id="cd01347">
    <property type="entry name" value="ligand_gated_channel"/>
    <property type="match status" value="1"/>
</dbReference>
<dbReference type="InterPro" id="IPR000531">
    <property type="entry name" value="Beta-barrel_TonB"/>
</dbReference>
<keyword evidence="8 12" id="KW-0798">TonB box</keyword>
<dbReference type="PANTHER" id="PTHR32552:SF81">
    <property type="entry name" value="TONB-DEPENDENT OUTER MEMBRANE RECEPTOR"/>
    <property type="match status" value="1"/>
</dbReference>
<dbReference type="GO" id="GO:0009279">
    <property type="term" value="C:cell outer membrane"/>
    <property type="evidence" value="ECO:0007669"/>
    <property type="project" value="UniProtKB-SubCell"/>
</dbReference>
<dbReference type="InterPro" id="IPR012910">
    <property type="entry name" value="Plug_dom"/>
</dbReference>
<keyword evidence="5 11" id="KW-0812">Transmembrane</keyword>
<reference evidence="16" key="1">
    <citation type="submission" date="2021-02" db="EMBL/GenBank/DDBJ databases">
        <title>Genome sequence of Rhodospirillales sp. strain TMPK1 isolated from soil.</title>
        <authorList>
            <person name="Nakai R."/>
            <person name="Kusada H."/>
            <person name="Tamaki H."/>
        </authorList>
    </citation>
    <scope>NUCLEOTIDE SEQUENCE</scope>
    <source>
        <strain evidence="16">TMPK1</strain>
    </source>
</reference>
<dbReference type="InterPro" id="IPR039426">
    <property type="entry name" value="TonB-dep_rcpt-like"/>
</dbReference>
<evidence type="ECO:0000259" key="14">
    <source>
        <dbReference type="Pfam" id="PF00593"/>
    </source>
</evidence>
<evidence type="ECO:0000313" key="16">
    <source>
        <dbReference type="EMBL" id="GIL40452.1"/>
    </source>
</evidence>
<evidence type="ECO:0000259" key="15">
    <source>
        <dbReference type="Pfam" id="PF07715"/>
    </source>
</evidence>
<proteinExistence type="inferred from homology"/>
<keyword evidence="9 11" id="KW-0472">Membrane</keyword>
<keyword evidence="17" id="KW-1185">Reference proteome</keyword>
<keyword evidence="13" id="KW-0732">Signal</keyword>
<evidence type="ECO:0000256" key="10">
    <source>
        <dbReference type="ARBA" id="ARBA00023237"/>
    </source>
</evidence>
<keyword evidence="16" id="KW-0675">Receptor</keyword>
<keyword evidence="6" id="KW-0408">Iron</keyword>
<evidence type="ECO:0000313" key="17">
    <source>
        <dbReference type="Proteomes" id="UP000681075"/>
    </source>
</evidence>
<name>A0A8S8XEN4_9PROT</name>
<dbReference type="Pfam" id="PF07715">
    <property type="entry name" value="Plug"/>
    <property type="match status" value="1"/>
</dbReference>
<dbReference type="PROSITE" id="PS52016">
    <property type="entry name" value="TONB_DEPENDENT_REC_3"/>
    <property type="match status" value="1"/>
</dbReference>
<accession>A0A8S8XEN4</accession>
<feature type="domain" description="TonB-dependent receptor plug" evidence="15">
    <location>
        <begin position="40"/>
        <end position="146"/>
    </location>
</feature>
<sequence length="720" mass="79293">MKFSPTSLVLATLLGLGTTESASAQTEEIIVTARQRAEKLRDVPATVTVLDEQTIARAHIDSLAEVAARAPGFVISDPFGRLNPSPSVRGLVQAGIGDEPNVGLFLDGTYVGGRSSINGLLFDLERIEVVKGPQSALYGRNTFGGAINVLQKQPTDQLDGYVEGTIGTKSRYELKGAIGGPIVDGKVSARIAGVWHDFGGYFRNETGGTLGDQMTRAVTLALRFTPSDSLEILARTTYSLDQDQQPPLYPLQPNCSATVPSGPFKLYCGEVPERRGPFAVNNYPYGLLRETARQTLRVTYSLGDVALRSLSSFAQDQSNFVRDDDYTPTLDFTRQQSTTRKDTQQDLRLQSVDGGALTWLAGVNYYRFQNDIRQRDINNFAGLPPTGPRSITTTTALATYGSVTWRVRPDVSLTGELRFSDERKSFVSEILDRTGKPLNLEARWTSWTPKFAATWDVTRDATVYASVARGFKTGGFNDMTNLFDSERAYQPETNWTYEVGTKTSWLDRRLQAELSLFWIDWSNQQVSASSAAGQSLNFYNTNAGATTSKGFELALRAKPTDRWSVDLGYAFTDARFDSYRDPDLANAAGFAPTGDVADHFLPRYSRHQVAASTEYRQPIEGLGRDVDGYVRLEGTWQSKQYAEASNTAYVGDDTKLNARIGAVSGPVELSLWVKNLTDDSTPPVVIRFNTRQRSTATRVFLVEAADGRTFGATLRWRFGA</sequence>
<evidence type="ECO:0000256" key="8">
    <source>
        <dbReference type="ARBA" id="ARBA00023077"/>
    </source>
</evidence>
<feature type="domain" description="TonB-dependent receptor-like beta-barrel" evidence="14">
    <location>
        <begin position="287"/>
        <end position="676"/>
    </location>
</feature>
<dbReference type="PANTHER" id="PTHR32552">
    <property type="entry name" value="FERRICHROME IRON RECEPTOR-RELATED"/>
    <property type="match status" value="1"/>
</dbReference>
<keyword evidence="2 11" id="KW-0813">Transport</keyword>
<gene>
    <name evidence="16" type="ORF">TMPK1_26890</name>
</gene>
<dbReference type="RefSeq" id="WP_420243551.1">
    <property type="nucleotide sequence ID" value="NZ_BOPV01000001.1"/>
</dbReference>
<dbReference type="SUPFAM" id="SSF56935">
    <property type="entry name" value="Porins"/>
    <property type="match status" value="1"/>
</dbReference>
<dbReference type="EMBL" id="BOPV01000001">
    <property type="protein sequence ID" value="GIL40452.1"/>
    <property type="molecule type" value="Genomic_DNA"/>
</dbReference>
<keyword evidence="10 11" id="KW-0998">Cell outer membrane</keyword>
<dbReference type="Pfam" id="PF00593">
    <property type="entry name" value="TonB_dep_Rec_b-barrel"/>
    <property type="match status" value="1"/>
</dbReference>
<evidence type="ECO:0000256" key="6">
    <source>
        <dbReference type="ARBA" id="ARBA00023004"/>
    </source>
</evidence>
<protein>
    <submittedName>
        <fullName evidence="16">TonB-dependent receptor</fullName>
    </submittedName>
</protein>
<evidence type="ECO:0000256" key="9">
    <source>
        <dbReference type="ARBA" id="ARBA00023136"/>
    </source>
</evidence>
<evidence type="ECO:0000256" key="1">
    <source>
        <dbReference type="ARBA" id="ARBA00004571"/>
    </source>
</evidence>
<dbReference type="Gene3D" id="2.40.170.20">
    <property type="entry name" value="TonB-dependent receptor, beta-barrel domain"/>
    <property type="match status" value="1"/>
</dbReference>
<keyword evidence="4" id="KW-0410">Iron transport</keyword>
<evidence type="ECO:0000256" key="3">
    <source>
        <dbReference type="ARBA" id="ARBA00022452"/>
    </source>
</evidence>
<dbReference type="Proteomes" id="UP000681075">
    <property type="component" value="Unassembled WGS sequence"/>
</dbReference>
<comment type="subcellular location">
    <subcellularLocation>
        <location evidence="1 11">Cell outer membrane</location>
        <topology evidence="1 11">Multi-pass membrane protein</topology>
    </subcellularLocation>
</comment>
<evidence type="ECO:0000256" key="2">
    <source>
        <dbReference type="ARBA" id="ARBA00022448"/>
    </source>
</evidence>